<dbReference type="AlphaFoldDB" id="A0A2S5JEE1"/>
<evidence type="ECO:0000259" key="1">
    <source>
        <dbReference type="Pfam" id="PF12684"/>
    </source>
</evidence>
<dbReference type="InterPro" id="IPR024432">
    <property type="entry name" value="Put_RecE_PDDEXK-like_dom"/>
</dbReference>
<gene>
    <name evidence="2" type="ORF">LV82_02582</name>
</gene>
<organism evidence="2 3">
    <name type="scientific">Albidovulum inexpectatum</name>
    <dbReference type="NCBI Taxonomy" id="196587"/>
    <lineage>
        <taxon>Bacteria</taxon>
        <taxon>Pseudomonadati</taxon>
        <taxon>Pseudomonadota</taxon>
        <taxon>Alphaproteobacteria</taxon>
        <taxon>Rhodobacterales</taxon>
        <taxon>Paracoccaceae</taxon>
        <taxon>Albidovulum</taxon>
    </lineage>
</organism>
<evidence type="ECO:0000313" key="3">
    <source>
        <dbReference type="Proteomes" id="UP000239736"/>
    </source>
</evidence>
<protein>
    <submittedName>
        <fullName evidence="2">PDDEXK-like uncharacterized protein DUF3799</fullName>
    </submittedName>
</protein>
<keyword evidence="3" id="KW-1185">Reference proteome</keyword>
<feature type="domain" description="Putative exodeoxyribonuclease 8 PDDEXK-like" evidence="1">
    <location>
        <begin position="47"/>
        <end position="263"/>
    </location>
</feature>
<sequence length="307" mass="34070">MIDAGIHRIDAATYHADKLRDVPTLSSTLARLVIDRSPLHAWTAHPRLNPDWEPSDSKTFDIGRAAHRAVLGDGADWVVIPDDLLAANGAASTKAAKEFVSSARDAGLTPLKSAEAEQIERMAEAARKALDANRITLDPSRSEMTALAMVDGVWCRAMVDNAPEDPSLPLYDFKTTTNASPDACLRAVMTYGYDMQAAHYMDTWKAATGQERAFRFIFQEKDAPYGVCVIELGGLTMEMARRKMRHAREVWRDCLTSGEWPGYPAGVHHVELPEWMAERWLERETAMMDQSRPSAAAIEAAMQWQAP</sequence>
<dbReference type="RefSeq" id="WP_170063435.1">
    <property type="nucleotide sequence ID" value="NZ_PRDS01000009.1"/>
</dbReference>
<dbReference type="Gene3D" id="3.90.320.10">
    <property type="match status" value="1"/>
</dbReference>
<evidence type="ECO:0000313" key="2">
    <source>
        <dbReference type="EMBL" id="PPB79791.1"/>
    </source>
</evidence>
<dbReference type="Proteomes" id="UP000239736">
    <property type="component" value="Unassembled WGS sequence"/>
</dbReference>
<dbReference type="InterPro" id="IPR011604">
    <property type="entry name" value="PDDEXK-like_dom_sf"/>
</dbReference>
<proteinExistence type="predicted"/>
<name>A0A2S5JEE1_9RHOB</name>
<dbReference type="EMBL" id="PRDS01000009">
    <property type="protein sequence ID" value="PPB79791.1"/>
    <property type="molecule type" value="Genomic_DNA"/>
</dbReference>
<dbReference type="Pfam" id="PF12684">
    <property type="entry name" value="DUF3799"/>
    <property type="match status" value="1"/>
</dbReference>
<accession>A0A2S5JEE1</accession>
<reference evidence="2 3" key="1">
    <citation type="submission" date="2018-01" db="EMBL/GenBank/DDBJ databases">
        <title>Genomic Encyclopedia of Archaeal and Bacterial Type Strains, Phase II (KMG-II): from individual species to whole genera.</title>
        <authorList>
            <person name="Goeker M."/>
        </authorList>
    </citation>
    <scope>NUCLEOTIDE SEQUENCE [LARGE SCALE GENOMIC DNA]</scope>
    <source>
        <strain evidence="2 3">DSM 12048</strain>
    </source>
</reference>
<comment type="caution">
    <text evidence="2">The sequence shown here is derived from an EMBL/GenBank/DDBJ whole genome shotgun (WGS) entry which is preliminary data.</text>
</comment>